<gene>
    <name evidence="3" type="ORF">EW145_g7185</name>
</gene>
<evidence type="ECO:0000313" key="3">
    <source>
        <dbReference type="EMBL" id="THG99852.1"/>
    </source>
</evidence>
<dbReference type="OrthoDB" id="3144234at2759"/>
<dbReference type="EMBL" id="SGPK01000665">
    <property type="protein sequence ID" value="THG99852.1"/>
    <property type="molecule type" value="Genomic_DNA"/>
</dbReference>
<protein>
    <recommendedName>
        <fullName evidence="2">DUF6699 domain-containing protein</fullName>
    </recommendedName>
</protein>
<comment type="caution">
    <text evidence="3">The sequence shown here is derived from an EMBL/GenBank/DDBJ whole genome shotgun (WGS) entry which is preliminary data.</text>
</comment>
<reference evidence="3 4" key="1">
    <citation type="submission" date="2019-02" db="EMBL/GenBank/DDBJ databases">
        <title>Genome sequencing of the rare red list fungi Phellinidium pouzarii.</title>
        <authorList>
            <person name="Buettner E."/>
            <person name="Kellner H."/>
        </authorList>
    </citation>
    <scope>NUCLEOTIDE SEQUENCE [LARGE SCALE GENOMIC DNA]</scope>
    <source>
        <strain evidence="3 4">DSM 108285</strain>
    </source>
</reference>
<evidence type="ECO:0000313" key="4">
    <source>
        <dbReference type="Proteomes" id="UP000308199"/>
    </source>
</evidence>
<dbReference type="InterPro" id="IPR046522">
    <property type="entry name" value="DUF6699"/>
</dbReference>
<dbReference type="Pfam" id="PF20415">
    <property type="entry name" value="DUF6699"/>
    <property type="match status" value="1"/>
</dbReference>
<feature type="domain" description="DUF6699" evidence="2">
    <location>
        <begin position="1"/>
        <end position="94"/>
    </location>
</feature>
<keyword evidence="4" id="KW-1185">Reference proteome</keyword>
<evidence type="ECO:0000259" key="2">
    <source>
        <dbReference type="Pfam" id="PF20415"/>
    </source>
</evidence>
<organism evidence="3 4">
    <name type="scientific">Phellinidium pouzarii</name>
    <dbReference type="NCBI Taxonomy" id="167371"/>
    <lineage>
        <taxon>Eukaryota</taxon>
        <taxon>Fungi</taxon>
        <taxon>Dikarya</taxon>
        <taxon>Basidiomycota</taxon>
        <taxon>Agaricomycotina</taxon>
        <taxon>Agaricomycetes</taxon>
        <taxon>Hymenochaetales</taxon>
        <taxon>Hymenochaetaceae</taxon>
        <taxon>Phellinidium</taxon>
    </lineage>
</organism>
<name>A0A4V6S102_9AGAM</name>
<evidence type="ECO:0000256" key="1">
    <source>
        <dbReference type="SAM" id="MobiDB-lite"/>
    </source>
</evidence>
<dbReference type="Proteomes" id="UP000308199">
    <property type="component" value="Unassembled WGS sequence"/>
</dbReference>
<feature type="non-terminal residue" evidence="3">
    <location>
        <position position="1"/>
    </location>
</feature>
<feature type="compositionally biased region" description="Polar residues" evidence="1">
    <location>
        <begin position="10"/>
        <end position="19"/>
    </location>
</feature>
<sequence length="108" mass="11301">PWAVTLAASRRTSAPTAGQASPPVSLGDALASLHISLLTPVADPELVQFSQQQQQYARAVGAARHSAYPNSPAGLVRADFLYGCTEFAGFVRNADNSFTVRMALPSAA</sequence>
<feature type="region of interest" description="Disordered" evidence="1">
    <location>
        <begin position="1"/>
        <end position="23"/>
    </location>
</feature>
<accession>A0A4V6S102</accession>
<dbReference type="AlphaFoldDB" id="A0A4V6S102"/>
<proteinExistence type="predicted"/>